<dbReference type="HOGENOM" id="CLU_382143_0_0_1"/>
<name>R7VKS4_CAPTE</name>
<dbReference type="PIRSF" id="PIRSF038139">
    <property type="entry name" value="Elongation_factor_2_kinase"/>
    <property type="match status" value="1"/>
</dbReference>
<dbReference type="OMA" id="CLQMEAK"/>
<dbReference type="AlphaFoldDB" id="R7VKS4"/>
<dbReference type="SUPFAM" id="SSF81901">
    <property type="entry name" value="HCP-like"/>
    <property type="match status" value="1"/>
</dbReference>
<dbReference type="GO" id="GO:1903013">
    <property type="term" value="P:response to differentiation-inducing factor 1"/>
    <property type="evidence" value="ECO:0007669"/>
    <property type="project" value="TreeGrafter"/>
</dbReference>
<evidence type="ECO:0000256" key="7">
    <source>
        <dbReference type="SAM" id="MobiDB-lite"/>
    </source>
</evidence>
<dbReference type="EnsemblMetazoa" id="CapteT175610">
    <property type="protein sequence ID" value="CapteP175610"/>
    <property type="gene ID" value="CapteG175610"/>
</dbReference>
<accession>R7VKS4</accession>
<dbReference type="EMBL" id="KB292771">
    <property type="protein sequence ID" value="ELU17015.1"/>
    <property type="molecule type" value="Genomic_DNA"/>
</dbReference>
<dbReference type="GO" id="GO:0004686">
    <property type="term" value="F:elongation factor-2 kinase activity"/>
    <property type="evidence" value="ECO:0007669"/>
    <property type="project" value="UniProtKB-UniRule"/>
</dbReference>
<evidence type="ECO:0000256" key="5">
    <source>
        <dbReference type="ARBA" id="ARBA00022840"/>
    </source>
</evidence>
<comment type="similarity">
    <text evidence="6">Belongs to the protein kinase superfamily. Alpha-type protein kinase family.</text>
</comment>
<evidence type="ECO:0000259" key="8">
    <source>
        <dbReference type="PROSITE" id="PS51158"/>
    </source>
</evidence>
<keyword evidence="3 6" id="KW-0547">Nucleotide-binding</keyword>
<proteinExistence type="inferred from homology"/>
<feature type="region of interest" description="Disordered" evidence="7">
    <location>
        <begin position="482"/>
        <end position="504"/>
    </location>
</feature>
<dbReference type="Gene3D" id="1.25.40.10">
    <property type="entry name" value="Tetratricopeptide repeat domain"/>
    <property type="match status" value="1"/>
</dbReference>
<dbReference type="EC" id="2.7.11.20" evidence="6"/>
<reference evidence="10" key="3">
    <citation type="submission" date="2015-06" db="UniProtKB">
        <authorList>
            <consortium name="EnsemblMetazoa"/>
        </authorList>
    </citation>
    <scope>IDENTIFICATION</scope>
</reference>
<dbReference type="CDD" id="cd16967">
    <property type="entry name" value="Alpha_kinase_eEF2K"/>
    <property type="match status" value="1"/>
</dbReference>
<sequence>MPGKMGDSDDMEEVMIFSLTDMDVDNNEINQGQNDHKSSGDDEGSEEDDDDFKPLFSLRQRRRNMLVGAPQKSNLNLNVIAAQARARRVRIVDRPVSVSEGFSARAYWQRAYRKIRQMKDPWIDHHIEKRPRETAIRHRYNALKKKWSKDEVEIKMEDKPFDRGAMRACYRLKKLSKFTRSHDFKRAQNYVAKRYMEDVDREVYFEDVKLQMDAKLWGEEYNRHNPPKKVDIFQMYVLEYKDRPGSPLFHLEHYIEGKYIKYNSNSGFVEETLRLTPQSFSHFTFERSGHQQIIVDIQGVGDLWTDPQIHTHGGEGYGDGNLGTRGMALFFRSHVCNRICQSLNLTPFDLSPSERKNHQKILKMQNNARTICRGTESLCQSPSPNDTVDLTAFLARNRSRTISVNSSALSELSEKTEEDEEEEEEDDEDSSPESRYDEPMSVGSPLSPIQMLQKRCRTRLISESELSDDSLPGTLTELSYFARTPQSGSETDDSSTHSTMTTEEERQKFQQALNQKARPSCVAHEMNMRSLANSIGRIGDSILGEVHHDLAKYYELGRFAEEGEEVDLEAAVYHEEIAAKLGIKEAIMTMAHIYLGQQHDILVQVVVEQTLENLNRGADFMMFAAEAGDRQAMLFMAEAFETGKNLGKDRITKKPRTRSYKEAVEWYETAVEVDHEDEGGEFDPTMDSPKYQLKSKIAALYLEGGYGLDKDPSYAGELYTEAADLAMASMKGRLANKFYALAEEAWAQVEEE</sequence>
<dbReference type="InterPro" id="IPR051852">
    <property type="entry name" value="Alpha-type_PK"/>
</dbReference>
<dbReference type="PROSITE" id="PS51158">
    <property type="entry name" value="ALPHA_KINASE"/>
    <property type="match status" value="1"/>
</dbReference>
<evidence type="ECO:0000313" key="9">
    <source>
        <dbReference type="EMBL" id="ELU17015.1"/>
    </source>
</evidence>
<evidence type="ECO:0000313" key="11">
    <source>
        <dbReference type="Proteomes" id="UP000014760"/>
    </source>
</evidence>
<dbReference type="EMBL" id="AMQN01004174">
    <property type="status" value="NOT_ANNOTATED_CDS"/>
    <property type="molecule type" value="Genomic_DNA"/>
</dbReference>
<feature type="domain" description="Alpha-type protein kinase" evidence="8">
    <location>
        <begin position="139"/>
        <end position="348"/>
    </location>
</feature>
<dbReference type="InterPro" id="IPR004166">
    <property type="entry name" value="a-kinase_dom"/>
</dbReference>
<keyword evidence="2 6" id="KW-0808">Transferase</keyword>
<evidence type="ECO:0000256" key="1">
    <source>
        <dbReference type="ARBA" id="ARBA00022527"/>
    </source>
</evidence>
<keyword evidence="4 6" id="KW-0418">Kinase</keyword>
<dbReference type="FunFam" id="3.20.200.10:FF:000002">
    <property type="entry name" value="Eukaryotic elongation factor 2 kinase"/>
    <property type="match status" value="1"/>
</dbReference>
<keyword evidence="6" id="KW-0106">Calcium</keyword>
<dbReference type="InterPro" id="IPR017400">
    <property type="entry name" value="eEF-2K"/>
</dbReference>
<feature type="region of interest" description="Disordered" evidence="7">
    <location>
        <begin position="405"/>
        <end position="449"/>
    </location>
</feature>
<evidence type="ECO:0000256" key="3">
    <source>
        <dbReference type="ARBA" id="ARBA00022741"/>
    </source>
</evidence>
<comment type="subunit">
    <text evidence="6">Monomer or homodimer.</text>
</comment>
<reference evidence="11" key="1">
    <citation type="submission" date="2012-12" db="EMBL/GenBank/DDBJ databases">
        <authorList>
            <person name="Hellsten U."/>
            <person name="Grimwood J."/>
            <person name="Chapman J.A."/>
            <person name="Shapiro H."/>
            <person name="Aerts A."/>
            <person name="Otillar R.P."/>
            <person name="Terry A.Y."/>
            <person name="Boore J.L."/>
            <person name="Simakov O."/>
            <person name="Marletaz F."/>
            <person name="Cho S.-J."/>
            <person name="Edsinger-Gonzales E."/>
            <person name="Havlak P."/>
            <person name="Kuo D.-H."/>
            <person name="Larsson T."/>
            <person name="Lv J."/>
            <person name="Arendt D."/>
            <person name="Savage R."/>
            <person name="Osoegawa K."/>
            <person name="de Jong P."/>
            <person name="Lindberg D.R."/>
            <person name="Seaver E.C."/>
            <person name="Weisblat D.A."/>
            <person name="Putnam N.H."/>
            <person name="Grigoriev I.V."/>
            <person name="Rokhsar D.S."/>
        </authorList>
    </citation>
    <scope>NUCLEOTIDE SEQUENCE</scope>
    <source>
        <strain evidence="11">I ESC-2004</strain>
    </source>
</reference>
<dbReference type="GO" id="GO:0005509">
    <property type="term" value="F:calcium ion binding"/>
    <property type="evidence" value="ECO:0007669"/>
    <property type="project" value="UniProtKB-UniRule"/>
</dbReference>
<keyword evidence="5 6" id="KW-0067">ATP-binding</keyword>
<dbReference type="STRING" id="283909.R7VKS4"/>
<evidence type="ECO:0000256" key="4">
    <source>
        <dbReference type="ARBA" id="ARBA00022777"/>
    </source>
</evidence>
<dbReference type="GO" id="GO:0031037">
    <property type="term" value="P:myosin II filament disassembly"/>
    <property type="evidence" value="ECO:0007669"/>
    <property type="project" value="TreeGrafter"/>
</dbReference>
<dbReference type="GO" id="GO:0005524">
    <property type="term" value="F:ATP binding"/>
    <property type="evidence" value="ECO:0007669"/>
    <property type="project" value="UniProtKB-UniRule"/>
</dbReference>
<reference evidence="9 11" key="2">
    <citation type="journal article" date="2013" name="Nature">
        <title>Insights into bilaterian evolution from three spiralian genomes.</title>
        <authorList>
            <person name="Simakov O."/>
            <person name="Marletaz F."/>
            <person name="Cho S.J."/>
            <person name="Edsinger-Gonzales E."/>
            <person name="Havlak P."/>
            <person name="Hellsten U."/>
            <person name="Kuo D.H."/>
            <person name="Larsson T."/>
            <person name="Lv J."/>
            <person name="Arendt D."/>
            <person name="Savage R."/>
            <person name="Osoegawa K."/>
            <person name="de Jong P."/>
            <person name="Grimwood J."/>
            <person name="Chapman J.A."/>
            <person name="Shapiro H."/>
            <person name="Aerts A."/>
            <person name="Otillar R.P."/>
            <person name="Terry A.Y."/>
            <person name="Boore J.L."/>
            <person name="Grigoriev I.V."/>
            <person name="Lindberg D.R."/>
            <person name="Seaver E.C."/>
            <person name="Weisblat D.A."/>
            <person name="Putnam N.H."/>
            <person name="Rokhsar D.S."/>
        </authorList>
    </citation>
    <scope>NUCLEOTIDE SEQUENCE</scope>
    <source>
        <strain evidence="9 11">I ESC-2004</strain>
    </source>
</reference>
<dbReference type="Pfam" id="PF02816">
    <property type="entry name" value="Alpha_kinase"/>
    <property type="match status" value="1"/>
</dbReference>
<dbReference type="Gene3D" id="3.30.200.20">
    <property type="entry name" value="Phosphorylase Kinase, domain 1"/>
    <property type="match status" value="2"/>
</dbReference>
<dbReference type="InterPro" id="IPR011009">
    <property type="entry name" value="Kinase-like_dom_sf"/>
</dbReference>
<dbReference type="PANTHER" id="PTHR45992">
    <property type="entry name" value="EUKARYOTIC ELONGATION FACTOR 2 KINASE-RELATED"/>
    <property type="match status" value="1"/>
</dbReference>
<organism evidence="9">
    <name type="scientific">Capitella teleta</name>
    <name type="common">Polychaete worm</name>
    <dbReference type="NCBI Taxonomy" id="283909"/>
    <lineage>
        <taxon>Eukaryota</taxon>
        <taxon>Metazoa</taxon>
        <taxon>Spiralia</taxon>
        <taxon>Lophotrochozoa</taxon>
        <taxon>Annelida</taxon>
        <taxon>Polychaeta</taxon>
        <taxon>Sedentaria</taxon>
        <taxon>Scolecida</taxon>
        <taxon>Capitellidae</taxon>
        <taxon>Capitella</taxon>
    </lineage>
</organism>
<evidence type="ECO:0000256" key="2">
    <source>
        <dbReference type="ARBA" id="ARBA00022679"/>
    </source>
</evidence>
<dbReference type="SMART" id="SM00811">
    <property type="entry name" value="Alpha_kinase"/>
    <property type="match status" value="1"/>
</dbReference>
<gene>
    <name evidence="9" type="ORF">CAPTEDRAFT_175610</name>
</gene>
<keyword evidence="1 6" id="KW-0723">Serine/threonine-protein kinase</keyword>
<feature type="region of interest" description="Disordered" evidence="7">
    <location>
        <begin position="22"/>
        <end position="52"/>
    </location>
</feature>
<keyword evidence="6" id="KW-0112">Calmodulin-binding</keyword>
<evidence type="ECO:0000256" key="6">
    <source>
        <dbReference type="PIRNR" id="PIRNR038139"/>
    </source>
</evidence>
<dbReference type="PANTHER" id="PTHR45992:SF2">
    <property type="entry name" value="EUKARYOTIC ELONGATION FACTOR 2 KINASE"/>
    <property type="match status" value="1"/>
</dbReference>
<dbReference type="GO" id="GO:0005516">
    <property type="term" value="F:calmodulin binding"/>
    <property type="evidence" value="ECO:0007669"/>
    <property type="project" value="UniProtKB-UniRule"/>
</dbReference>
<comment type="activity regulation">
    <text evidence="6">Undergoes calcium/calmodulin-dependent intramolecular autophosphorylation, and this results in it becoming partially calcium/calmodulin-independent.</text>
</comment>
<feature type="compositionally biased region" description="Acidic residues" evidence="7">
    <location>
        <begin position="41"/>
        <end position="51"/>
    </location>
</feature>
<evidence type="ECO:0000313" key="10">
    <source>
        <dbReference type="EnsemblMetazoa" id="CapteP175610"/>
    </source>
</evidence>
<dbReference type="Gene3D" id="3.20.200.10">
    <property type="entry name" value="MHCK/EF2 kinase"/>
    <property type="match status" value="1"/>
</dbReference>
<dbReference type="InterPro" id="IPR011990">
    <property type="entry name" value="TPR-like_helical_dom_sf"/>
</dbReference>
<protein>
    <recommendedName>
        <fullName evidence="6">Eukaryotic elongation factor 2 kinase</fullName>
        <ecNumber evidence="6">2.7.11.20</ecNumber>
    </recommendedName>
</protein>
<dbReference type="SUPFAM" id="SSF56112">
    <property type="entry name" value="Protein kinase-like (PK-like)"/>
    <property type="match status" value="1"/>
</dbReference>
<dbReference type="InterPro" id="IPR047588">
    <property type="entry name" value="eEF2K_a_kinase_dom"/>
</dbReference>
<dbReference type="OrthoDB" id="301415at2759"/>
<comment type="catalytic activity">
    <reaction evidence="6">
        <text>[translation elongation factor 2] + ATP = [translation elongation factor 2]-phosphate + ADP + H(+)</text>
        <dbReference type="Rhea" id="RHEA:21436"/>
        <dbReference type="Rhea" id="RHEA-COMP:11268"/>
        <dbReference type="Rhea" id="RHEA-COMP:11269"/>
        <dbReference type="ChEBI" id="CHEBI:15378"/>
        <dbReference type="ChEBI" id="CHEBI:30616"/>
        <dbReference type="ChEBI" id="CHEBI:43176"/>
        <dbReference type="ChEBI" id="CHEBI:68546"/>
        <dbReference type="ChEBI" id="CHEBI:456216"/>
        <dbReference type="EC" id="2.7.11.20"/>
    </reaction>
</comment>
<dbReference type="Proteomes" id="UP000014760">
    <property type="component" value="Unassembled WGS sequence"/>
</dbReference>
<keyword evidence="11" id="KW-1185">Reference proteome</keyword>
<feature type="compositionally biased region" description="Acidic residues" evidence="7">
    <location>
        <begin position="416"/>
        <end position="431"/>
    </location>
</feature>